<accession>D8TB21</accession>
<feature type="repeat" description="TPR" evidence="1">
    <location>
        <begin position="571"/>
        <end position="604"/>
    </location>
</feature>
<evidence type="ECO:0000256" key="1">
    <source>
        <dbReference type="PROSITE-ProRule" id="PRU00339"/>
    </source>
</evidence>
<dbReference type="EMBL" id="GL377706">
    <property type="protein sequence ID" value="EFJ06166.1"/>
    <property type="molecule type" value="Genomic_DNA"/>
</dbReference>
<dbReference type="InterPro" id="IPR043376">
    <property type="entry name" value="NPG1-like"/>
</dbReference>
<dbReference type="PROSITE" id="PS50005">
    <property type="entry name" value="TPR"/>
    <property type="match status" value="2"/>
</dbReference>
<dbReference type="Proteomes" id="UP000001514">
    <property type="component" value="Unassembled WGS sequence"/>
</dbReference>
<dbReference type="SUPFAM" id="SSF48452">
    <property type="entry name" value="TPR-like"/>
    <property type="match status" value="2"/>
</dbReference>
<dbReference type="Gramene" id="EFJ06166">
    <property type="protein sequence ID" value="EFJ06166"/>
    <property type="gene ID" value="SELMODRAFT_430952"/>
</dbReference>
<organism evidence="4">
    <name type="scientific">Selaginella moellendorffii</name>
    <name type="common">Spikemoss</name>
    <dbReference type="NCBI Taxonomy" id="88036"/>
    <lineage>
        <taxon>Eukaryota</taxon>
        <taxon>Viridiplantae</taxon>
        <taxon>Streptophyta</taxon>
        <taxon>Embryophyta</taxon>
        <taxon>Tracheophyta</taxon>
        <taxon>Lycopodiopsida</taxon>
        <taxon>Selaginellales</taxon>
        <taxon>Selaginellaceae</taxon>
        <taxon>Selaginella</taxon>
    </lineage>
</organism>
<dbReference type="STRING" id="88036.D8TB21"/>
<gene>
    <name evidence="3" type="ORF">SELMODRAFT_430952</name>
</gene>
<dbReference type="SMART" id="SM00028">
    <property type="entry name" value="TPR"/>
    <property type="match status" value="6"/>
</dbReference>
<proteinExistence type="predicted"/>
<protein>
    <submittedName>
        <fullName evidence="3">Uncharacterized protein</fullName>
    </submittedName>
</protein>
<feature type="repeat" description="TPR" evidence="1">
    <location>
        <begin position="641"/>
        <end position="674"/>
    </location>
</feature>
<dbReference type="OrthoDB" id="29013at2759"/>
<reference evidence="3 4" key="1">
    <citation type="journal article" date="2011" name="Science">
        <title>The Selaginella genome identifies genetic changes associated with the evolution of vascular plants.</title>
        <authorList>
            <person name="Banks J.A."/>
            <person name="Nishiyama T."/>
            <person name="Hasebe M."/>
            <person name="Bowman J.L."/>
            <person name="Gribskov M."/>
            <person name="dePamphilis C."/>
            <person name="Albert V.A."/>
            <person name="Aono N."/>
            <person name="Aoyama T."/>
            <person name="Ambrose B.A."/>
            <person name="Ashton N.W."/>
            <person name="Axtell M.J."/>
            <person name="Barker E."/>
            <person name="Barker M.S."/>
            <person name="Bennetzen J.L."/>
            <person name="Bonawitz N.D."/>
            <person name="Chapple C."/>
            <person name="Cheng C."/>
            <person name="Correa L.G."/>
            <person name="Dacre M."/>
            <person name="DeBarry J."/>
            <person name="Dreyer I."/>
            <person name="Elias M."/>
            <person name="Engstrom E.M."/>
            <person name="Estelle M."/>
            <person name="Feng L."/>
            <person name="Finet C."/>
            <person name="Floyd S.K."/>
            <person name="Frommer W.B."/>
            <person name="Fujita T."/>
            <person name="Gramzow L."/>
            <person name="Gutensohn M."/>
            <person name="Harholt J."/>
            <person name="Hattori M."/>
            <person name="Heyl A."/>
            <person name="Hirai T."/>
            <person name="Hiwatashi Y."/>
            <person name="Ishikawa M."/>
            <person name="Iwata M."/>
            <person name="Karol K.G."/>
            <person name="Koehler B."/>
            <person name="Kolukisaoglu U."/>
            <person name="Kubo M."/>
            <person name="Kurata T."/>
            <person name="Lalonde S."/>
            <person name="Li K."/>
            <person name="Li Y."/>
            <person name="Litt A."/>
            <person name="Lyons E."/>
            <person name="Manning G."/>
            <person name="Maruyama T."/>
            <person name="Michael T.P."/>
            <person name="Mikami K."/>
            <person name="Miyazaki S."/>
            <person name="Morinaga S."/>
            <person name="Murata T."/>
            <person name="Mueller-Roeber B."/>
            <person name="Nelson D.R."/>
            <person name="Obara M."/>
            <person name="Oguri Y."/>
            <person name="Olmstead R.G."/>
            <person name="Onodera N."/>
            <person name="Petersen B.L."/>
            <person name="Pils B."/>
            <person name="Prigge M."/>
            <person name="Rensing S.A."/>
            <person name="Riano-Pachon D.M."/>
            <person name="Roberts A.W."/>
            <person name="Sato Y."/>
            <person name="Scheller H.V."/>
            <person name="Schulz B."/>
            <person name="Schulz C."/>
            <person name="Shakirov E.V."/>
            <person name="Shibagaki N."/>
            <person name="Shinohara N."/>
            <person name="Shippen D.E."/>
            <person name="Soerensen I."/>
            <person name="Sotooka R."/>
            <person name="Sugimoto N."/>
            <person name="Sugita M."/>
            <person name="Sumikawa N."/>
            <person name="Tanurdzic M."/>
            <person name="Theissen G."/>
            <person name="Ulvskov P."/>
            <person name="Wakazuki S."/>
            <person name="Weng J.K."/>
            <person name="Willats W.W."/>
            <person name="Wipf D."/>
            <person name="Wolf P.G."/>
            <person name="Yang L."/>
            <person name="Zimmer A.D."/>
            <person name="Zhu Q."/>
            <person name="Mitros T."/>
            <person name="Hellsten U."/>
            <person name="Loque D."/>
            <person name="Otillar R."/>
            <person name="Salamov A."/>
            <person name="Schmutz J."/>
            <person name="Shapiro H."/>
            <person name="Lindquist E."/>
            <person name="Lucas S."/>
            <person name="Rokhsar D."/>
            <person name="Grigoriev I.V."/>
        </authorList>
    </citation>
    <scope>NUCLEOTIDE SEQUENCE [LARGE SCALE GENOMIC DNA]</scope>
</reference>
<evidence type="ECO:0000313" key="4">
    <source>
        <dbReference type="Proteomes" id="UP000001514"/>
    </source>
</evidence>
<feature type="region of interest" description="Disordered" evidence="2">
    <location>
        <begin position="1"/>
        <end position="21"/>
    </location>
</feature>
<dbReference type="InterPro" id="IPR019734">
    <property type="entry name" value="TPR_rpt"/>
</dbReference>
<dbReference type="InParanoid" id="D8TB21"/>
<feature type="compositionally biased region" description="Basic and acidic residues" evidence="2">
    <location>
        <begin position="1"/>
        <end position="13"/>
    </location>
</feature>
<dbReference type="PANTHER" id="PTHR44102">
    <property type="entry name" value="PROTEIN NPG1"/>
    <property type="match status" value="1"/>
</dbReference>
<dbReference type="InterPro" id="IPR011990">
    <property type="entry name" value="TPR-like_helical_dom_sf"/>
</dbReference>
<dbReference type="PANTHER" id="PTHR44102:SF5">
    <property type="entry name" value="PROTEIN NPG1"/>
    <property type="match status" value="1"/>
</dbReference>
<sequence>MFSRRSREFKSGESRFSTGSDNDVKIDDSTIRAVETSLREALTLNNEEARALLGRIEFQKEDFQSALHILEGIQVDNIFPRVKFLVPAKNKHKRGKIRSEIVKHQRRSDVPQPLTLQSAILLLEGVYLKVMSLEHLGRSSDAAEVCNFLVESFDATFPHGLPDHLAGTKIQEFYNKVLEFLPEFFKREGHYADAVVSYRKALRSHWEPGSKTLCSLQLGLAVLLLYGGFEAPPCPSGVYEGDFVPNNNVEEAILLLIDAATKSMVARTPRCLEVMEHLCFALATCGHFEALAQQYESVVPGIYSRTERWFSLALCYMAARDNKAALNLLRKALGEVERPNDVSSLLHAASICSGSARLAPEGVKYSQKAIDNATGEMEYLKGKAWQVLGIVLSVKARAAASNAERSAITKEALSAWHEASKLERVDAKTLFHFGLVHAEEGNLRVAMKSAKKFLEVSCASATGWRFLALVLSAQQRFRESELVIDAGLEEVNSWEQGELWLRKAKLQVAQGKHLDALETYKLLLALSAEKKTSIPELTVWREMADACIALSQWNDAKTCLEKAKFLDVACAGTWHGYGLFFMAQSKSDEALAAFDTALTCDPEYVESKVQIGAVLSGYGGKSLPVARSFLNDALRLEPRNPSAWFHLGAVHEMEGRMEQAAECFHTGYILDQSLPVESFGTLLEIKRGQ</sequence>
<evidence type="ECO:0000313" key="3">
    <source>
        <dbReference type="EMBL" id="EFJ06166.1"/>
    </source>
</evidence>
<keyword evidence="1" id="KW-0802">TPR repeat</keyword>
<keyword evidence="4" id="KW-1185">Reference proteome</keyword>
<dbReference type="HOGENOM" id="CLU_024601_0_0_1"/>
<dbReference type="eggNOG" id="KOG4162">
    <property type="taxonomic scope" value="Eukaryota"/>
</dbReference>
<dbReference type="AlphaFoldDB" id="D8TB21"/>
<name>D8TB21_SELML</name>
<evidence type="ECO:0000256" key="2">
    <source>
        <dbReference type="SAM" id="MobiDB-lite"/>
    </source>
</evidence>
<dbReference type="Pfam" id="PF13432">
    <property type="entry name" value="TPR_16"/>
    <property type="match status" value="1"/>
</dbReference>
<dbReference type="KEGG" id="smo:SELMODRAFT_430952"/>
<dbReference type="Gene3D" id="1.25.40.10">
    <property type="entry name" value="Tetratricopeptide repeat domain"/>
    <property type="match status" value="2"/>
</dbReference>